<name>A0A2U1ZRL4_9MICO</name>
<comment type="caution">
    <text evidence="11">The sequence shown here is derived from an EMBL/GenBank/DDBJ whole genome shotgun (WGS) entry which is preliminary data.</text>
</comment>
<evidence type="ECO:0000256" key="10">
    <source>
        <dbReference type="SAM" id="Phobius"/>
    </source>
</evidence>
<keyword evidence="4 10" id="KW-0812">Transmembrane</keyword>
<feature type="transmembrane region" description="Helical" evidence="10">
    <location>
        <begin position="311"/>
        <end position="331"/>
    </location>
</feature>
<feature type="transmembrane region" description="Helical" evidence="10">
    <location>
        <begin position="278"/>
        <end position="299"/>
    </location>
</feature>
<accession>A0A2U1ZRL4</accession>
<feature type="transmembrane region" description="Helical" evidence="10">
    <location>
        <begin position="479"/>
        <end position="498"/>
    </location>
</feature>
<keyword evidence="12" id="KW-1185">Reference proteome</keyword>
<keyword evidence="7 10" id="KW-0472">Membrane</keyword>
<feature type="transmembrane region" description="Helical" evidence="10">
    <location>
        <begin position="351"/>
        <end position="373"/>
    </location>
</feature>
<protein>
    <submittedName>
        <fullName evidence="11">Branched-chain amino acid ABC transporter permease</fullName>
    </submittedName>
</protein>
<feature type="transmembrane region" description="Helical" evidence="10">
    <location>
        <begin position="48"/>
        <end position="72"/>
    </location>
</feature>
<comment type="similarity">
    <text evidence="8">Belongs to the binding-protein-dependent transport system permease family. LivHM subfamily.</text>
</comment>
<evidence type="ECO:0000256" key="7">
    <source>
        <dbReference type="ARBA" id="ARBA00023136"/>
    </source>
</evidence>
<keyword evidence="3" id="KW-1003">Cell membrane</keyword>
<dbReference type="GO" id="GO:0006865">
    <property type="term" value="P:amino acid transport"/>
    <property type="evidence" value="ECO:0007669"/>
    <property type="project" value="UniProtKB-KW"/>
</dbReference>
<dbReference type="OrthoDB" id="9807115at2"/>
<feature type="transmembrane region" description="Helical" evidence="10">
    <location>
        <begin position="220"/>
        <end position="243"/>
    </location>
</feature>
<evidence type="ECO:0000256" key="1">
    <source>
        <dbReference type="ARBA" id="ARBA00004651"/>
    </source>
</evidence>
<feature type="transmembrane region" description="Helical" evidence="10">
    <location>
        <begin position="405"/>
        <end position="424"/>
    </location>
</feature>
<evidence type="ECO:0000256" key="4">
    <source>
        <dbReference type="ARBA" id="ARBA00022692"/>
    </source>
</evidence>
<keyword evidence="6 10" id="KW-1133">Transmembrane helix</keyword>
<reference evidence="11 12" key="1">
    <citation type="submission" date="2018-03" db="EMBL/GenBank/DDBJ databases">
        <title>Genome assembly of novel Miniimonas species PCH200.</title>
        <authorList>
            <person name="Thakur V."/>
            <person name="Kumar V."/>
            <person name="Singh D."/>
        </authorList>
    </citation>
    <scope>NUCLEOTIDE SEQUENCE [LARGE SCALE GENOMIC DNA]</scope>
    <source>
        <strain evidence="11 12">PCH200</strain>
    </source>
</reference>
<evidence type="ECO:0000256" key="2">
    <source>
        <dbReference type="ARBA" id="ARBA00022448"/>
    </source>
</evidence>
<dbReference type="PANTHER" id="PTHR11795">
    <property type="entry name" value="BRANCHED-CHAIN AMINO ACID TRANSPORT SYSTEM PERMEASE PROTEIN LIVH"/>
    <property type="match status" value="1"/>
</dbReference>
<dbReference type="InterPro" id="IPR052157">
    <property type="entry name" value="BCAA_transport_permease"/>
</dbReference>
<evidence type="ECO:0000256" key="9">
    <source>
        <dbReference type="SAM" id="MobiDB-lite"/>
    </source>
</evidence>
<feature type="region of interest" description="Disordered" evidence="9">
    <location>
        <begin position="165"/>
        <end position="210"/>
    </location>
</feature>
<evidence type="ECO:0000256" key="8">
    <source>
        <dbReference type="ARBA" id="ARBA00037998"/>
    </source>
</evidence>
<evidence type="ECO:0000313" key="11">
    <source>
        <dbReference type="EMBL" id="PWD49618.1"/>
    </source>
</evidence>
<evidence type="ECO:0000313" key="12">
    <source>
        <dbReference type="Proteomes" id="UP000245166"/>
    </source>
</evidence>
<sequence length="505" mass="51034">MAAVRSRAPLVPWVREASDLSHDLELLVPETAQRAVHRPHRRRGLGPLLGLLIATLVGVLGLVAAPATAAAAPCVPDTATACIQGTLRTSAGDPAVGVALAVEGPAGSFEAVTNDAGQWSVAVTESGEYTVTLDEATLPAGETLRDPASNPKTVQADLGKRPGALFALGDPGGAPAPTTPPAGGDGETSAPTATTAPDAESGAAGESAAAGSGNNRVLQLILSGLVFGLLLALASVGANLIYGTTGLSNFAHGDLVTLGGLVAFSAVRWWGLPLWSSIILATIAGCIIGWLLDAGIFAPLRRRGVGITQQLIVTIGLALAMLNLYLVLYGASPLPIVSSISERIQLGPVSMSQQTMLSVVIAGVVLAAVALVLQRTRIGRATRAVSDNPALAAASGIKVASIIRGVWVASSGLASLGGVLMGLYLGSTRFNFGSVLLLLMFAAITLGGLGSPLGGLLGALVIGLVVELSTLILPSDLRYASALVILIVVLLVRPQGILGRAQRIG</sequence>
<gene>
    <name evidence="11" type="ORF">C8046_01725</name>
</gene>
<dbReference type="PANTHER" id="PTHR11795:SF449">
    <property type="entry name" value="BRANCHED-CHAIN AMINO ACID TRANSPORT PERMEASE PROTEIN LIVH-RELATED"/>
    <property type="match status" value="1"/>
</dbReference>
<comment type="subcellular location">
    <subcellularLocation>
        <location evidence="1">Cell membrane</location>
        <topology evidence="1">Multi-pass membrane protein</topology>
    </subcellularLocation>
</comment>
<dbReference type="Pfam" id="PF02653">
    <property type="entry name" value="BPD_transp_2"/>
    <property type="match status" value="1"/>
</dbReference>
<feature type="compositionally biased region" description="Low complexity" evidence="9">
    <location>
        <begin position="165"/>
        <end position="176"/>
    </location>
</feature>
<evidence type="ECO:0000256" key="5">
    <source>
        <dbReference type="ARBA" id="ARBA00022970"/>
    </source>
</evidence>
<organism evidence="11 12">
    <name type="scientific">Serinibacter arcticus</name>
    <dbReference type="NCBI Taxonomy" id="1655435"/>
    <lineage>
        <taxon>Bacteria</taxon>
        <taxon>Bacillati</taxon>
        <taxon>Actinomycetota</taxon>
        <taxon>Actinomycetes</taxon>
        <taxon>Micrococcales</taxon>
        <taxon>Beutenbergiaceae</taxon>
        <taxon>Serinibacter</taxon>
    </lineage>
</organism>
<dbReference type="AlphaFoldDB" id="A0A2U1ZRL4"/>
<dbReference type="GO" id="GO:0005886">
    <property type="term" value="C:plasma membrane"/>
    <property type="evidence" value="ECO:0007669"/>
    <property type="project" value="UniProtKB-SubCell"/>
</dbReference>
<dbReference type="GO" id="GO:0022857">
    <property type="term" value="F:transmembrane transporter activity"/>
    <property type="evidence" value="ECO:0007669"/>
    <property type="project" value="InterPro"/>
</dbReference>
<feature type="compositionally biased region" description="Low complexity" evidence="9">
    <location>
        <begin position="187"/>
        <end position="210"/>
    </location>
</feature>
<dbReference type="Proteomes" id="UP000245166">
    <property type="component" value="Unassembled WGS sequence"/>
</dbReference>
<feature type="transmembrane region" description="Helical" evidence="10">
    <location>
        <begin position="255"/>
        <end position="272"/>
    </location>
</feature>
<evidence type="ECO:0000256" key="6">
    <source>
        <dbReference type="ARBA" id="ARBA00022989"/>
    </source>
</evidence>
<proteinExistence type="inferred from homology"/>
<keyword evidence="2" id="KW-0813">Transport</keyword>
<dbReference type="CDD" id="cd06582">
    <property type="entry name" value="TM_PBP1_LivH_like"/>
    <property type="match status" value="1"/>
</dbReference>
<keyword evidence="5" id="KW-0029">Amino-acid transport</keyword>
<dbReference type="EMBL" id="PYHR01000002">
    <property type="protein sequence ID" value="PWD49618.1"/>
    <property type="molecule type" value="Genomic_DNA"/>
</dbReference>
<evidence type="ECO:0000256" key="3">
    <source>
        <dbReference type="ARBA" id="ARBA00022475"/>
    </source>
</evidence>
<dbReference type="InterPro" id="IPR001851">
    <property type="entry name" value="ABC_transp_permease"/>
</dbReference>